<dbReference type="EMBL" id="AMQN01005309">
    <property type="status" value="NOT_ANNOTATED_CDS"/>
    <property type="molecule type" value="Genomic_DNA"/>
</dbReference>
<name>R7V1M9_CAPTE</name>
<accession>R7V1M9</accession>
<evidence type="ECO:0000259" key="1">
    <source>
        <dbReference type="Pfam" id="PF03417"/>
    </source>
</evidence>
<dbReference type="OMA" id="HNEDADK"/>
<reference evidence="3" key="3">
    <citation type="submission" date="2015-06" db="UniProtKB">
        <authorList>
            <consortium name="EnsemblMetazoa"/>
        </authorList>
    </citation>
    <scope>IDENTIFICATION</scope>
</reference>
<dbReference type="InterPro" id="IPR005079">
    <property type="entry name" value="Peptidase_C45_hydrolase"/>
</dbReference>
<feature type="domain" description="Peptidase C45 hydrolase" evidence="1">
    <location>
        <begin position="113"/>
        <end position="334"/>
    </location>
</feature>
<dbReference type="PANTHER" id="PTHR34180:SF1">
    <property type="entry name" value="BETA-ALANYL-DOPAMINE_CARCININE HYDROLASE"/>
    <property type="match status" value="1"/>
</dbReference>
<reference evidence="2 4" key="2">
    <citation type="journal article" date="2013" name="Nature">
        <title>Insights into bilaterian evolution from three spiralian genomes.</title>
        <authorList>
            <person name="Simakov O."/>
            <person name="Marletaz F."/>
            <person name="Cho S.J."/>
            <person name="Edsinger-Gonzales E."/>
            <person name="Havlak P."/>
            <person name="Hellsten U."/>
            <person name="Kuo D.H."/>
            <person name="Larsson T."/>
            <person name="Lv J."/>
            <person name="Arendt D."/>
            <person name="Savage R."/>
            <person name="Osoegawa K."/>
            <person name="de Jong P."/>
            <person name="Grimwood J."/>
            <person name="Chapman J.A."/>
            <person name="Shapiro H."/>
            <person name="Aerts A."/>
            <person name="Otillar R.P."/>
            <person name="Terry A.Y."/>
            <person name="Boore J.L."/>
            <person name="Grigoriev I.V."/>
            <person name="Lindberg D.R."/>
            <person name="Seaver E.C."/>
            <person name="Weisblat D.A."/>
            <person name="Putnam N.H."/>
            <person name="Rokhsar D.S."/>
        </authorList>
    </citation>
    <scope>NUCLEOTIDE SEQUENCE</scope>
    <source>
        <strain evidence="2 4">I ESC-2004</strain>
    </source>
</reference>
<dbReference type="STRING" id="283909.R7V1M9"/>
<dbReference type="InterPro" id="IPR047794">
    <property type="entry name" value="C45_proenzyme-like"/>
</dbReference>
<dbReference type="EMBL" id="KB295685">
    <property type="protein sequence ID" value="ELU12748.1"/>
    <property type="molecule type" value="Genomic_DNA"/>
</dbReference>
<dbReference type="Pfam" id="PF03417">
    <property type="entry name" value="AAT"/>
    <property type="match status" value="1"/>
</dbReference>
<dbReference type="HOGENOM" id="CLU_058523_0_0_1"/>
<sequence length="370" mass="41712">MDCWHVVAKSHFEYGRLMGERFQDDIQRMAKSQVTLKNVNDTPEIRKVIKGYLSICEEQYPQYVEEIRGYAEGAGIVFDQLFRLHLDTELNNLGVNETVKINGCSTCMSNSAETFLIHSEDQIPELEDSGFLVHAVIQDSSEDFTAFCCPGFLPGNTFSFNGHGLAQSLNAVFQKKVHLDKLPRRFLIRAMLLSKDIDDAIKIARNQRGVANGFNMNYLQLKGGKTNMASVEIYGTPTGNVVNRCDVTDAYYHLNNYKQIDADSISDPSSVRREKTFSSVFGDLSVRPLSLAAILEVMSSRADPEYPVYRDGKEPDYLLTCAIGLFIVKADAIELRVYKSPPSSNEHSVHRYVTPKFIDLNYYWIGNAPL</sequence>
<dbReference type="Gene3D" id="3.60.60.10">
    <property type="entry name" value="Penicillin V Acylase, Chain A"/>
    <property type="match status" value="1"/>
</dbReference>
<evidence type="ECO:0000313" key="2">
    <source>
        <dbReference type="EMBL" id="ELU12748.1"/>
    </source>
</evidence>
<dbReference type="Proteomes" id="UP000014760">
    <property type="component" value="Unassembled WGS sequence"/>
</dbReference>
<organism evidence="2">
    <name type="scientific">Capitella teleta</name>
    <name type="common">Polychaete worm</name>
    <dbReference type="NCBI Taxonomy" id="283909"/>
    <lineage>
        <taxon>Eukaryota</taxon>
        <taxon>Metazoa</taxon>
        <taxon>Spiralia</taxon>
        <taxon>Lophotrochozoa</taxon>
        <taxon>Annelida</taxon>
        <taxon>Polychaeta</taxon>
        <taxon>Sedentaria</taxon>
        <taxon>Scolecida</taxon>
        <taxon>Capitellidae</taxon>
        <taxon>Capitella</taxon>
    </lineage>
</organism>
<keyword evidence="4" id="KW-1185">Reference proteome</keyword>
<reference evidence="4" key="1">
    <citation type="submission" date="2012-12" db="EMBL/GenBank/DDBJ databases">
        <authorList>
            <person name="Hellsten U."/>
            <person name="Grimwood J."/>
            <person name="Chapman J.A."/>
            <person name="Shapiro H."/>
            <person name="Aerts A."/>
            <person name="Otillar R.P."/>
            <person name="Terry A.Y."/>
            <person name="Boore J.L."/>
            <person name="Simakov O."/>
            <person name="Marletaz F."/>
            <person name="Cho S.-J."/>
            <person name="Edsinger-Gonzales E."/>
            <person name="Havlak P."/>
            <person name="Kuo D.-H."/>
            <person name="Larsson T."/>
            <person name="Lv J."/>
            <person name="Arendt D."/>
            <person name="Savage R."/>
            <person name="Osoegawa K."/>
            <person name="de Jong P."/>
            <person name="Lindberg D.R."/>
            <person name="Seaver E.C."/>
            <person name="Weisblat D.A."/>
            <person name="Putnam N.H."/>
            <person name="Grigoriev I.V."/>
            <person name="Rokhsar D.S."/>
        </authorList>
    </citation>
    <scope>NUCLEOTIDE SEQUENCE</scope>
    <source>
        <strain evidence="4">I ESC-2004</strain>
    </source>
</reference>
<proteinExistence type="predicted"/>
<evidence type="ECO:0000313" key="4">
    <source>
        <dbReference type="Proteomes" id="UP000014760"/>
    </source>
</evidence>
<dbReference type="EnsemblMetazoa" id="CapteT221158">
    <property type="protein sequence ID" value="CapteP221158"/>
    <property type="gene ID" value="CapteG221158"/>
</dbReference>
<dbReference type="Gene3D" id="1.10.10.2120">
    <property type="match status" value="1"/>
</dbReference>
<dbReference type="OrthoDB" id="189997at2759"/>
<dbReference type="PANTHER" id="PTHR34180">
    <property type="entry name" value="PEPTIDASE C45"/>
    <property type="match status" value="1"/>
</dbReference>
<gene>
    <name evidence="2" type="ORF">CAPTEDRAFT_221158</name>
</gene>
<dbReference type="NCBIfam" id="NF040521">
    <property type="entry name" value="C45_proenzyme"/>
    <property type="match status" value="1"/>
</dbReference>
<dbReference type="AlphaFoldDB" id="R7V1M9"/>
<evidence type="ECO:0000313" key="3">
    <source>
        <dbReference type="EnsemblMetazoa" id="CapteP221158"/>
    </source>
</evidence>
<dbReference type="InterPro" id="IPR047801">
    <property type="entry name" value="Peptidase_C45"/>
</dbReference>
<protein>
    <recommendedName>
        <fullName evidence="1">Peptidase C45 hydrolase domain-containing protein</fullName>
    </recommendedName>
</protein>